<dbReference type="AlphaFoldDB" id="A0A0B6YGD2"/>
<dbReference type="InterPro" id="IPR015943">
    <property type="entry name" value="WD40/YVTN_repeat-like_dom_sf"/>
</dbReference>
<organism evidence="1">
    <name type="scientific">Arion vulgaris</name>
    <dbReference type="NCBI Taxonomy" id="1028688"/>
    <lineage>
        <taxon>Eukaryota</taxon>
        <taxon>Metazoa</taxon>
        <taxon>Spiralia</taxon>
        <taxon>Lophotrochozoa</taxon>
        <taxon>Mollusca</taxon>
        <taxon>Gastropoda</taxon>
        <taxon>Heterobranchia</taxon>
        <taxon>Euthyneura</taxon>
        <taxon>Panpulmonata</taxon>
        <taxon>Eupulmonata</taxon>
        <taxon>Stylommatophora</taxon>
        <taxon>Helicina</taxon>
        <taxon>Arionoidea</taxon>
        <taxon>Arionidae</taxon>
        <taxon>Arion</taxon>
    </lineage>
</organism>
<proteinExistence type="predicted"/>
<gene>
    <name evidence="1" type="primary">ORF24690</name>
</gene>
<dbReference type="SUPFAM" id="SSF50998">
    <property type="entry name" value="Quinoprotein alcohol dehydrogenase-like"/>
    <property type="match status" value="1"/>
</dbReference>
<dbReference type="Gene3D" id="2.130.10.10">
    <property type="entry name" value="YVTN repeat-like/Quinoprotein amine dehydrogenase"/>
    <property type="match status" value="1"/>
</dbReference>
<accession>A0A0B6YGD2</accession>
<sequence length="146" mass="15900">ALDLQKKGSLVWSVQADTRPLYSSSLASMEMIRNGKKMRLIPSLDGALYQFDGDKVEAIPVSAESLLSSTYKLGDDSMIVGSKDLRNFGVNLRTGKVQFTCGSEGCINYEGTTENTPLDGSSTIVITRSTQVVRSVDVKNGNEKWN</sequence>
<reference evidence="1" key="1">
    <citation type="submission" date="2014-12" db="EMBL/GenBank/DDBJ databases">
        <title>Insight into the proteome of Arion vulgaris.</title>
        <authorList>
            <person name="Aradska J."/>
            <person name="Bulat T."/>
            <person name="Smidak R."/>
            <person name="Sarate P."/>
            <person name="Gangsoo J."/>
            <person name="Sialana F."/>
            <person name="Bilban M."/>
            <person name="Lubec G."/>
        </authorList>
    </citation>
    <scope>NUCLEOTIDE SEQUENCE</scope>
    <source>
        <tissue evidence="1">Skin</tissue>
    </source>
</reference>
<name>A0A0B6YGD2_9EUPU</name>
<evidence type="ECO:0000313" key="1">
    <source>
        <dbReference type="EMBL" id="CEK55229.1"/>
    </source>
</evidence>
<feature type="non-terminal residue" evidence="1">
    <location>
        <position position="1"/>
    </location>
</feature>
<dbReference type="InterPro" id="IPR011047">
    <property type="entry name" value="Quinoprotein_ADH-like_sf"/>
</dbReference>
<feature type="non-terminal residue" evidence="1">
    <location>
        <position position="146"/>
    </location>
</feature>
<protein>
    <submittedName>
        <fullName evidence="1">Uncharacterized protein</fullName>
    </submittedName>
</protein>
<dbReference type="EMBL" id="HACG01008364">
    <property type="protein sequence ID" value="CEK55229.1"/>
    <property type="molecule type" value="Transcribed_RNA"/>
</dbReference>